<dbReference type="PANTHER" id="PTHR42800:SF3">
    <property type="entry name" value="GLYCOSYL HYDROLASE FAMILY 32 N-TERMINAL DOMAIN-CONTAINING PROTEIN"/>
    <property type="match status" value="1"/>
</dbReference>
<dbReference type="Proteomes" id="UP000664132">
    <property type="component" value="Unassembled WGS sequence"/>
</dbReference>
<dbReference type="AlphaFoldDB" id="A0A8H7WB17"/>
<accession>A0A8H7WB17</accession>
<dbReference type="Gene3D" id="2.60.120.560">
    <property type="entry name" value="Exo-inulinase, domain 1"/>
    <property type="match status" value="1"/>
</dbReference>
<keyword evidence="2 4" id="KW-0378">Hydrolase</keyword>
<evidence type="ECO:0000259" key="5">
    <source>
        <dbReference type="Pfam" id="PF00251"/>
    </source>
</evidence>
<dbReference type="SUPFAM" id="SSF49899">
    <property type="entry name" value="Concanavalin A-like lectins/glucanases"/>
    <property type="match status" value="1"/>
</dbReference>
<gene>
    <name evidence="7" type="ORF">IFR04_005796</name>
</gene>
<dbReference type="GO" id="GO:0005737">
    <property type="term" value="C:cytoplasm"/>
    <property type="evidence" value="ECO:0007669"/>
    <property type="project" value="TreeGrafter"/>
</dbReference>
<evidence type="ECO:0000313" key="7">
    <source>
        <dbReference type="EMBL" id="KAG4421033.1"/>
    </source>
</evidence>
<feature type="domain" description="Glycosyl hydrolase family 32 N-terminal" evidence="5">
    <location>
        <begin position="11"/>
        <end position="334"/>
    </location>
</feature>
<dbReference type="SMART" id="SM00640">
    <property type="entry name" value="Glyco_32"/>
    <property type="match status" value="1"/>
</dbReference>
<dbReference type="Pfam" id="PF08244">
    <property type="entry name" value="Glyco_hydro_32C"/>
    <property type="match status" value="1"/>
</dbReference>
<dbReference type="Gene3D" id="2.115.10.20">
    <property type="entry name" value="Glycosyl hydrolase domain, family 43"/>
    <property type="match status" value="1"/>
</dbReference>
<protein>
    <recommendedName>
        <fullName evidence="9">Glycoside hydrolase family 32 protein</fullName>
    </recommendedName>
</protein>
<feature type="domain" description="Glycosyl hydrolase family 32 C-terminal" evidence="6">
    <location>
        <begin position="374"/>
        <end position="513"/>
    </location>
</feature>
<keyword evidence="8" id="KW-1185">Reference proteome</keyword>
<comment type="similarity">
    <text evidence="1 4">Belongs to the glycosyl hydrolase 32 family.</text>
</comment>
<evidence type="ECO:0000256" key="3">
    <source>
        <dbReference type="ARBA" id="ARBA00023295"/>
    </source>
</evidence>
<dbReference type="InterPro" id="IPR013189">
    <property type="entry name" value="Glyco_hydro_32_C"/>
</dbReference>
<evidence type="ECO:0000259" key="6">
    <source>
        <dbReference type="Pfam" id="PF08244"/>
    </source>
</evidence>
<name>A0A8H7WB17_9HELO</name>
<dbReference type="EMBL" id="JAFJYH010000072">
    <property type="protein sequence ID" value="KAG4421033.1"/>
    <property type="molecule type" value="Genomic_DNA"/>
</dbReference>
<dbReference type="SUPFAM" id="SSF75005">
    <property type="entry name" value="Arabinanase/levansucrase/invertase"/>
    <property type="match status" value="1"/>
</dbReference>
<keyword evidence="3 4" id="KW-0326">Glycosidase</keyword>
<evidence type="ECO:0008006" key="9">
    <source>
        <dbReference type="Google" id="ProtNLM"/>
    </source>
</evidence>
<dbReference type="Pfam" id="PF00251">
    <property type="entry name" value="Glyco_hydro_32N"/>
    <property type="match status" value="1"/>
</dbReference>
<comment type="caution">
    <text evidence="7">The sequence shown here is derived from an EMBL/GenBank/DDBJ whole genome shotgun (WGS) entry which is preliminary data.</text>
</comment>
<dbReference type="InterPro" id="IPR023296">
    <property type="entry name" value="Glyco_hydro_beta-prop_sf"/>
</dbReference>
<dbReference type="InterPro" id="IPR001362">
    <property type="entry name" value="Glyco_hydro_32"/>
</dbReference>
<dbReference type="CDD" id="cd18621">
    <property type="entry name" value="GH32_XdINV-like"/>
    <property type="match status" value="1"/>
</dbReference>
<dbReference type="InterPro" id="IPR013148">
    <property type="entry name" value="Glyco_hydro_32_N"/>
</dbReference>
<dbReference type="PANTHER" id="PTHR42800">
    <property type="entry name" value="EXOINULINASE INUD (AFU_ORTHOLOGUE AFUA_5G00480)"/>
    <property type="match status" value="1"/>
</dbReference>
<sequence>MAFNRFRPTSHFIPPHSWSNDPCGAVYIPETKEYRICYQWNPGTTRGGNSAWGMARSKDLVTWEDCSPALRNGATYDRLGVFSGSIVSRIVDGRRVLFLFYTSVSAVPIHWSLPYLDGCESQSVAFSTDYGNSWQRYEHNPLMTIPPKLERTTGWRDPFVSKWEPMSKLLGVDSSMNYMMIASGERGRGPQLLLYQSNDLLDWQPTCTLLEVEANAKITPTSELNFGMNFECASFFTIGERHYIIVGIEEDKTSKRHDGHALLWLSGTLSLQNGKPKFEITSHGQLDHGIAYAAHIFRDAEGRILQLGWANEAANREAVEKQGWAGLLTHPKELYEISVPISQVEGDMDRWNIDESSVTMTTLGMRLAPQVSQLRQSQTAPITSLEGLRSLRSTNYDISATFRNTSGTERFVFNVRESPSSAEVTKIVFDLANHRISIHRSRSSLENLGESSPDEGKFFLLSGEDLDVRIVVDNSIIEVFANERFAVTSRVYPSLESSRGVSWDFGGFAENGVEVSCWEGLKGAWPTRRESAAGIEEVMTEKVVRDEKHRMTANELELVHA</sequence>
<proteinExistence type="inferred from homology"/>
<organism evidence="7 8">
    <name type="scientific">Cadophora malorum</name>
    <dbReference type="NCBI Taxonomy" id="108018"/>
    <lineage>
        <taxon>Eukaryota</taxon>
        <taxon>Fungi</taxon>
        <taxon>Dikarya</taxon>
        <taxon>Ascomycota</taxon>
        <taxon>Pezizomycotina</taxon>
        <taxon>Leotiomycetes</taxon>
        <taxon>Helotiales</taxon>
        <taxon>Ploettnerulaceae</taxon>
        <taxon>Cadophora</taxon>
    </lineage>
</organism>
<dbReference type="GO" id="GO:0005987">
    <property type="term" value="P:sucrose catabolic process"/>
    <property type="evidence" value="ECO:0007669"/>
    <property type="project" value="TreeGrafter"/>
</dbReference>
<dbReference type="OrthoDB" id="202537at2759"/>
<evidence type="ECO:0000256" key="2">
    <source>
        <dbReference type="ARBA" id="ARBA00022801"/>
    </source>
</evidence>
<dbReference type="InterPro" id="IPR013320">
    <property type="entry name" value="ConA-like_dom_sf"/>
</dbReference>
<evidence type="ECO:0000313" key="8">
    <source>
        <dbReference type="Proteomes" id="UP000664132"/>
    </source>
</evidence>
<dbReference type="GO" id="GO:0004575">
    <property type="term" value="F:sucrose alpha-glucosidase activity"/>
    <property type="evidence" value="ECO:0007669"/>
    <property type="project" value="TreeGrafter"/>
</dbReference>
<evidence type="ECO:0000256" key="1">
    <source>
        <dbReference type="ARBA" id="ARBA00009902"/>
    </source>
</evidence>
<evidence type="ECO:0000256" key="4">
    <source>
        <dbReference type="RuleBase" id="RU362110"/>
    </source>
</evidence>
<reference evidence="7" key="1">
    <citation type="submission" date="2021-02" db="EMBL/GenBank/DDBJ databases">
        <title>Genome sequence Cadophora malorum strain M34.</title>
        <authorList>
            <person name="Stefanovic E."/>
            <person name="Vu D."/>
            <person name="Scully C."/>
            <person name="Dijksterhuis J."/>
            <person name="Roader J."/>
            <person name="Houbraken J."/>
        </authorList>
    </citation>
    <scope>NUCLEOTIDE SEQUENCE</scope>
    <source>
        <strain evidence="7">M34</strain>
    </source>
</reference>